<reference evidence="2" key="1">
    <citation type="journal article" date="2024" name="Proc. Natl. Acad. Sci. U.S.A.">
        <title>Extraordinary preservation of gene collinearity over three hundred million years revealed in homosporous lycophytes.</title>
        <authorList>
            <person name="Li C."/>
            <person name="Wickell D."/>
            <person name="Kuo L.Y."/>
            <person name="Chen X."/>
            <person name="Nie B."/>
            <person name="Liao X."/>
            <person name="Peng D."/>
            <person name="Ji J."/>
            <person name="Jenkins J."/>
            <person name="Williams M."/>
            <person name="Shu S."/>
            <person name="Plott C."/>
            <person name="Barry K."/>
            <person name="Rajasekar S."/>
            <person name="Grimwood J."/>
            <person name="Han X."/>
            <person name="Sun S."/>
            <person name="Hou Z."/>
            <person name="He W."/>
            <person name="Dai G."/>
            <person name="Sun C."/>
            <person name="Schmutz J."/>
            <person name="Leebens-Mack J.H."/>
            <person name="Li F.W."/>
            <person name="Wang L."/>
        </authorList>
    </citation>
    <scope>NUCLEOTIDE SEQUENCE [LARGE SCALE GENOMIC DNA]</scope>
    <source>
        <strain evidence="2">cv. PW_Plant_1</strain>
    </source>
</reference>
<dbReference type="EMBL" id="CM055098">
    <property type="protein sequence ID" value="KAJ7550830.1"/>
    <property type="molecule type" value="Genomic_DNA"/>
</dbReference>
<evidence type="ECO:0000313" key="1">
    <source>
        <dbReference type="EMBL" id="KAJ7550830.1"/>
    </source>
</evidence>
<accession>A0ACC2D9A4</accession>
<gene>
    <name evidence="1" type="ORF">O6H91_07G120500</name>
</gene>
<comment type="caution">
    <text evidence="1">The sequence shown here is derived from an EMBL/GenBank/DDBJ whole genome shotgun (WGS) entry which is preliminary data.</text>
</comment>
<organism evidence="1 2">
    <name type="scientific">Diphasiastrum complanatum</name>
    <name type="common">Issler's clubmoss</name>
    <name type="synonym">Lycopodium complanatum</name>
    <dbReference type="NCBI Taxonomy" id="34168"/>
    <lineage>
        <taxon>Eukaryota</taxon>
        <taxon>Viridiplantae</taxon>
        <taxon>Streptophyta</taxon>
        <taxon>Embryophyta</taxon>
        <taxon>Tracheophyta</taxon>
        <taxon>Lycopodiopsida</taxon>
        <taxon>Lycopodiales</taxon>
        <taxon>Lycopodiaceae</taxon>
        <taxon>Lycopodioideae</taxon>
        <taxon>Diphasiastrum</taxon>
    </lineage>
</organism>
<keyword evidence="2" id="KW-1185">Reference proteome</keyword>
<evidence type="ECO:0000313" key="2">
    <source>
        <dbReference type="Proteomes" id="UP001162992"/>
    </source>
</evidence>
<protein>
    <submittedName>
        <fullName evidence="1">Uncharacterized protein</fullName>
    </submittedName>
</protein>
<proteinExistence type="predicted"/>
<name>A0ACC2D9A4_DIPCM</name>
<sequence>MILSQCFSVTGDGKGLCGSAVWQSRQDFNFANQFRGRMNRHFFAMPRLEICKTFPDGFSRKGLCKVRGGMSVEDWAVSENDVLKETIFQLEKMLKEPGEVLGGMQDRLSIQDLQLLLTYFAQEGHDSWCALEVYEWMQRMDKAGNETRSLMMSIMLNWMMKLVEQKQPVQEVSSLLKDMQCVGLKPEFHMIRAIISSYWEKGKKAEAECFVEDLLGCELEWEREDPVAFLVLKMAMHGEQKEALKFVSKLRESGFNLKVSAYNAALLAAVVEQEQLTRTRSQLEAYEAKGFIAQLDQKDLEALEDYENRLHKETEKIANWALEEELPETMPSIYERLLAMYCIAGKWLKAEQNMWQMKLAGREPAPEMYNIIAGICALQNQPDAAYNIIRRMEASGRMATKKTYSVLVGAFVKGGNYEEACKAMQQMLDRGFLPEGKEMLVVLRCLQKAGFVILSLDLCKRLAQVGITESCMLYMYIGNFCIIKMV</sequence>
<dbReference type="Proteomes" id="UP001162992">
    <property type="component" value="Chromosome 7"/>
</dbReference>